<reference evidence="5 6" key="1">
    <citation type="submission" date="2013-09" db="EMBL/GenBank/DDBJ databases">
        <title>Genome sequencing of Arenimonas composti.</title>
        <authorList>
            <person name="Chen F."/>
            <person name="Wang G."/>
        </authorList>
    </citation>
    <scope>NUCLEOTIDE SEQUENCE [LARGE SCALE GENOMIC DNA]</scope>
    <source>
        <strain evidence="5 6">TR7-09</strain>
    </source>
</reference>
<dbReference type="InterPro" id="IPR000160">
    <property type="entry name" value="GGDEF_dom"/>
</dbReference>
<accession>A0A091BH65</accession>
<feature type="transmembrane region" description="Helical" evidence="3">
    <location>
        <begin position="345"/>
        <end position="361"/>
    </location>
</feature>
<dbReference type="PANTHER" id="PTHR45138">
    <property type="entry name" value="REGULATORY COMPONENTS OF SENSORY TRANSDUCTION SYSTEM"/>
    <property type="match status" value="1"/>
</dbReference>
<comment type="catalytic activity">
    <reaction evidence="2">
        <text>2 GTP = 3',3'-c-di-GMP + 2 diphosphate</text>
        <dbReference type="Rhea" id="RHEA:24898"/>
        <dbReference type="ChEBI" id="CHEBI:33019"/>
        <dbReference type="ChEBI" id="CHEBI:37565"/>
        <dbReference type="ChEBI" id="CHEBI:58805"/>
        <dbReference type="EC" id="2.7.7.65"/>
    </reaction>
</comment>
<feature type="transmembrane region" description="Helical" evidence="3">
    <location>
        <begin position="254"/>
        <end position="275"/>
    </location>
</feature>
<dbReference type="InterPro" id="IPR029787">
    <property type="entry name" value="Nucleotide_cyclase"/>
</dbReference>
<sequence length="742" mass="80076">MQRTGRIISALAIVLVACLGLIGAGGAIATPERQGASADAAPPVSLPFDLAILEAPLGTPLPEITSGRARLGFIPLLSPGARLDAHPDKAVWARLRTRLPPGPSERWQIDIVRVPLNVVRLRLPDGSLVLERTFYEAPGEREPWSSQFELPLPPGLSGEIELYLELEGDVRGGLHVSVLPVAASERASAGARVYFRSVYGLLLLAAALGLARRLREPSSGALAVSAAAVASWLACLGINGHLYSLPEVARLANFGATAPMALLLLAAGPLVLATARYSAVERSAPWLWPYARGLAWSLIAAALASMVLVSGTDARLVQVVATAGFAAAILVSALMLLCDSRATRWAPLASLSMLVALWVLRELCDRQILRPTLFYLYGWQLMLAATMVLLVALPWIRSALQRWQVRRRATPPEPSPEEKIKLARERLLASLQSGLKNADDGDMTWIAFRRLLDGLKTVLPQTSAAVVANNFRGDDQLQVEPKEAEPRYRELLAQRATLLKNISRLRAPQQISIDFDGPEGPLDQVQLAVIPLPVPKPGWGALLVERAKDVTYSDDELDLCAEFAQVAMLAGEEAAAAVSAQRTAETDPDTGLLRTEPLRAHLQKRIDATRQRQKPLSVLAVLLDQADSLRAAGGADALAAALRPVAELLRDEIDYGDLVGRGGDDGFVVIAENRRLIEARDYAERLRVAMTRLPIDPKIAPMLSISIGVAQLGDDRDPVILLQRADRAAQIARRNGGNQVFS</sequence>
<dbReference type="GO" id="GO:0005886">
    <property type="term" value="C:plasma membrane"/>
    <property type="evidence" value="ECO:0007669"/>
    <property type="project" value="TreeGrafter"/>
</dbReference>
<dbReference type="CDD" id="cd01949">
    <property type="entry name" value="GGDEF"/>
    <property type="match status" value="1"/>
</dbReference>
<dbReference type="RefSeq" id="WP_026816718.1">
    <property type="nucleotide sequence ID" value="NZ_AUFF01000003.1"/>
</dbReference>
<dbReference type="EMBL" id="AWXU01000009">
    <property type="protein sequence ID" value="KFN51091.1"/>
    <property type="molecule type" value="Genomic_DNA"/>
</dbReference>
<dbReference type="InterPro" id="IPR050469">
    <property type="entry name" value="Diguanylate_Cyclase"/>
</dbReference>
<evidence type="ECO:0000313" key="6">
    <source>
        <dbReference type="Proteomes" id="UP000029391"/>
    </source>
</evidence>
<feature type="transmembrane region" description="Helical" evidence="3">
    <location>
        <begin position="287"/>
        <end position="310"/>
    </location>
</feature>
<dbReference type="EC" id="2.7.7.65" evidence="1"/>
<dbReference type="eggNOG" id="COG3706">
    <property type="taxonomic scope" value="Bacteria"/>
</dbReference>
<dbReference type="PANTHER" id="PTHR45138:SF9">
    <property type="entry name" value="DIGUANYLATE CYCLASE DGCM-RELATED"/>
    <property type="match status" value="1"/>
</dbReference>
<dbReference type="STRING" id="1121013.GCA_000426365_01408"/>
<organism evidence="5 6">
    <name type="scientific">Arenimonas composti TR7-09 = DSM 18010</name>
    <dbReference type="NCBI Taxonomy" id="1121013"/>
    <lineage>
        <taxon>Bacteria</taxon>
        <taxon>Pseudomonadati</taxon>
        <taxon>Pseudomonadota</taxon>
        <taxon>Gammaproteobacteria</taxon>
        <taxon>Lysobacterales</taxon>
        <taxon>Lysobacteraceae</taxon>
        <taxon>Arenimonas</taxon>
    </lineage>
</organism>
<evidence type="ECO:0000256" key="1">
    <source>
        <dbReference type="ARBA" id="ARBA00012528"/>
    </source>
</evidence>
<evidence type="ECO:0000259" key="4">
    <source>
        <dbReference type="PROSITE" id="PS50887"/>
    </source>
</evidence>
<dbReference type="GO" id="GO:1902201">
    <property type="term" value="P:negative regulation of bacterial-type flagellum-dependent cell motility"/>
    <property type="evidence" value="ECO:0007669"/>
    <property type="project" value="TreeGrafter"/>
</dbReference>
<dbReference type="OrthoDB" id="9803824at2"/>
<dbReference type="PROSITE" id="PS50887">
    <property type="entry name" value="GGDEF"/>
    <property type="match status" value="1"/>
</dbReference>
<feature type="transmembrane region" description="Helical" evidence="3">
    <location>
        <begin position="316"/>
        <end position="338"/>
    </location>
</feature>
<keyword evidence="3" id="KW-0812">Transmembrane</keyword>
<keyword evidence="3" id="KW-0472">Membrane</keyword>
<proteinExistence type="predicted"/>
<evidence type="ECO:0000256" key="2">
    <source>
        <dbReference type="ARBA" id="ARBA00034247"/>
    </source>
</evidence>
<name>A0A091BH65_9GAMM</name>
<dbReference type="InterPro" id="IPR043128">
    <property type="entry name" value="Rev_trsase/Diguanyl_cyclase"/>
</dbReference>
<keyword evidence="6" id="KW-1185">Reference proteome</keyword>
<feature type="domain" description="GGDEF" evidence="4">
    <location>
        <begin position="614"/>
        <end position="742"/>
    </location>
</feature>
<dbReference type="GO" id="GO:0052621">
    <property type="term" value="F:diguanylate cyclase activity"/>
    <property type="evidence" value="ECO:0007669"/>
    <property type="project" value="UniProtKB-EC"/>
</dbReference>
<dbReference type="Gene3D" id="3.30.70.270">
    <property type="match status" value="1"/>
</dbReference>
<dbReference type="GO" id="GO:0043709">
    <property type="term" value="P:cell adhesion involved in single-species biofilm formation"/>
    <property type="evidence" value="ECO:0007669"/>
    <property type="project" value="TreeGrafter"/>
</dbReference>
<dbReference type="PROSITE" id="PS51257">
    <property type="entry name" value="PROKAR_LIPOPROTEIN"/>
    <property type="match status" value="1"/>
</dbReference>
<keyword evidence="3" id="KW-1133">Transmembrane helix</keyword>
<gene>
    <name evidence="5" type="ORF">P873_04105</name>
</gene>
<dbReference type="AlphaFoldDB" id="A0A091BH65"/>
<dbReference type="NCBIfam" id="TIGR00254">
    <property type="entry name" value="GGDEF"/>
    <property type="match status" value="1"/>
</dbReference>
<feature type="transmembrane region" description="Helical" evidence="3">
    <location>
        <begin position="373"/>
        <end position="396"/>
    </location>
</feature>
<dbReference type="SUPFAM" id="SSF55073">
    <property type="entry name" value="Nucleotide cyclase"/>
    <property type="match status" value="1"/>
</dbReference>
<evidence type="ECO:0000313" key="5">
    <source>
        <dbReference type="EMBL" id="KFN51091.1"/>
    </source>
</evidence>
<comment type="caution">
    <text evidence="5">The sequence shown here is derived from an EMBL/GenBank/DDBJ whole genome shotgun (WGS) entry which is preliminary data.</text>
</comment>
<dbReference type="Pfam" id="PF00990">
    <property type="entry name" value="GGDEF"/>
    <property type="match status" value="1"/>
</dbReference>
<feature type="transmembrane region" description="Helical" evidence="3">
    <location>
        <begin position="222"/>
        <end position="242"/>
    </location>
</feature>
<protein>
    <recommendedName>
        <fullName evidence="1">diguanylate cyclase</fullName>
        <ecNumber evidence="1">2.7.7.65</ecNumber>
    </recommendedName>
</protein>
<evidence type="ECO:0000256" key="3">
    <source>
        <dbReference type="SAM" id="Phobius"/>
    </source>
</evidence>
<dbReference type="SMART" id="SM00267">
    <property type="entry name" value="GGDEF"/>
    <property type="match status" value="1"/>
</dbReference>
<dbReference type="Proteomes" id="UP000029391">
    <property type="component" value="Unassembled WGS sequence"/>
</dbReference>